<dbReference type="CDD" id="cd03221">
    <property type="entry name" value="ABCF_EF-3"/>
    <property type="match status" value="2"/>
</dbReference>
<dbReference type="SUPFAM" id="SSF52540">
    <property type="entry name" value="P-loop containing nucleoside triphosphate hydrolases"/>
    <property type="match status" value="3"/>
</dbReference>
<feature type="coiled-coil region" evidence="11">
    <location>
        <begin position="576"/>
        <end position="637"/>
    </location>
</feature>
<dbReference type="PANTHER" id="PTHR42855">
    <property type="entry name" value="ABC TRANSPORTER ATP-BINDING SUBUNIT"/>
    <property type="match status" value="1"/>
</dbReference>
<dbReference type="Pfam" id="PF16326">
    <property type="entry name" value="ABC_tran_CTD"/>
    <property type="match status" value="1"/>
</dbReference>
<evidence type="ECO:0000256" key="2">
    <source>
        <dbReference type="ARBA" id="ARBA00022737"/>
    </source>
</evidence>
<evidence type="ECO:0000259" key="13">
    <source>
        <dbReference type="PROSITE" id="PS50893"/>
    </source>
</evidence>
<dbReference type="InterPro" id="IPR003593">
    <property type="entry name" value="AAA+_ATPase"/>
</dbReference>
<dbReference type="GO" id="GO:0005524">
    <property type="term" value="F:ATP binding"/>
    <property type="evidence" value="ECO:0007669"/>
    <property type="project" value="UniProtKB-UniRule"/>
</dbReference>
<feature type="region of interest" description="Disordered" evidence="12">
    <location>
        <begin position="533"/>
        <end position="567"/>
    </location>
</feature>
<dbReference type="InterPro" id="IPR051309">
    <property type="entry name" value="ABCF_ATPase"/>
</dbReference>
<keyword evidence="5 11" id="KW-0378">Hydrolase</keyword>
<dbReference type="GO" id="GO:0006281">
    <property type="term" value="P:DNA repair"/>
    <property type="evidence" value="ECO:0007669"/>
    <property type="project" value="UniProtKB-KW"/>
</dbReference>
<dbReference type="GO" id="GO:0043022">
    <property type="term" value="F:ribosome binding"/>
    <property type="evidence" value="ECO:0007669"/>
    <property type="project" value="UniProtKB-UniRule"/>
</dbReference>
<feature type="compositionally biased region" description="Low complexity" evidence="12">
    <location>
        <begin position="534"/>
        <end position="552"/>
    </location>
</feature>
<name>A0A432WMJ6_9GAMM</name>
<dbReference type="InterPro" id="IPR032781">
    <property type="entry name" value="ABC_tran_Xtn"/>
</dbReference>
<comment type="subcellular location">
    <subcellularLocation>
        <location evidence="11">Cytoplasm</location>
    </subcellularLocation>
    <text evidence="11">Associates with ribosomes.</text>
</comment>
<gene>
    <name evidence="11" type="primary">uup</name>
    <name evidence="14" type="ORF">CWE14_02860</name>
</gene>
<dbReference type="HAMAP" id="MF_00848">
    <property type="entry name" value="Uup"/>
    <property type="match status" value="1"/>
</dbReference>
<dbReference type="PROSITE" id="PS00211">
    <property type="entry name" value="ABC_TRANSPORTER_1"/>
    <property type="match status" value="2"/>
</dbReference>
<dbReference type="FunFam" id="3.40.50.300:FF:000309">
    <property type="entry name" value="ABC transporter ATP-binding protein"/>
    <property type="match status" value="1"/>
</dbReference>
<comment type="caution">
    <text evidence="14">The sequence shown here is derived from an EMBL/GenBank/DDBJ whole genome shotgun (WGS) entry which is preliminary data.</text>
</comment>
<evidence type="ECO:0000256" key="8">
    <source>
        <dbReference type="ARBA" id="ARBA00023204"/>
    </source>
</evidence>
<keyword evidence="3 11" id="KW-0547">Nucleotide-binding</keyword>
<evidence type="ECO:0000256" key="10">
    <source>
        <dbReference type="ARBA" id="ARBA00061478"/>
    </source>
</evidence>
<feature type="binding site" evidence="11">
    <location>
        <begin position="37"/>
        <end position="44"/>
    </location>
    <ligand>
        <name>ATP</name>
        <dbReference type="ChEBI" id="CHEBI:30616"/>
        <label>1</label>
    </ligand>
</feature>
<protein>
    <recommendedName>
        <fullName evidence="11">ATP-binding protein Uup</fullName>
        <ecNumber evidence="11">3.6.1.-</ecNumber>
    </recommendedName>
</protein>
<evidence type="ECO:0000256" key="7">
    <source>
        <dbReference type="ARBA" id="ARBA00023125"/>
    </source>
</evidence>
<dbReference type="GO" id="GO:0016887">
    <property type="term" value="F:ATP hydrolysis activity"/>
    <property type="evidence" value="ECO:0007669"/>
    <property type="project" value="UniProtKB-UniRule"/>
</dbReference>
<comment type="similarity">
    <text evidence="10 11">Belongs to the ABC transporter superfamily. ABCF family. Uup subfamily.</text>
</comment>
<dbReference type="NCBIfam" id="NF008358">
    <property type="entry name" value="PRK11147.1"/>
    <property type="match status" value="1"/>
</dbReference>
<dbReference type="InterPro" id="IPR032524">
    <property type="entry name" value="ABC_tran_C"/>
</dbReference>
<sequence>MTTLLQLKDAQLSFGSDPILDHADFAIEHGERVCIVGRNGAGKSSLMKIIDGEVQLDGGSLNSSGSRVARLPQDPPAQSEDTVYDYVAEGLAEVGALLKRYHQLSMQLGDCDDQVLAEFGKVQQGIEAQNGWQFTTAIDQVLTRLNLDPDATLEQLSGGWLRRVALARALVTQPQILLLDEPTNHLDIEMVEWLESQLLDFNGAIIFISHDRAFIRHLATRIVDLDRGQLTSFPGDYDAYLEEKQRLLEVEASQRAEFDKKLAQEETWIRQGVKARRTRNEGRVRALQALRKQRAERRELLGSARLNVSEGSRSGKIVFAGEHINLSFADKCIIDDLDLTIQRGDKIALVGPNGCGKSTLIKVILNQLEADSGKVKFGTNLKVAYFDQHRAALDPQKSVAENVGDGKQDVIHQGRPRHILSYLQDFLFSPRQAQTPVKALSGGERNRALLAKLFLPESNVLVLDEPTNDLDVDTLELLEQIINDYQGTVLLVSHDREFVDNTASSILLFEGAGRITEVAGGYEDVQNYLKHKAQQSTQQASKSAAGSGTKSAPQQSEGKASASRPKKLSYKLQRELEELPGQIEAIEAELENLQAAIAEADFFQQAHEHTEPVLSRVAELEEALMHVLERWEELEQQQGNEQA</sequence>
<keyword evidence="8 11" id="KW-0234">DNA repair</keyword>
<dbReference type="EMBL" id="PIPO01000001">
    <property type="protein sequence ID" value="RUO34951.1"/>
    <property type="molecule type" value="Genomic_DNA"/>
</dbReference>
<evidence type="ECO:0000256" key="12">
    <source>
        <dbReference type="SAM" id="MobiDB-lite"/>
    </source>
</evidence>
<dbReference type="PROSITE" id="PS50893">
    <property type="entry name" value="ABC_TRANSPORTER_2"/>
    <property type="match status" value="2"/>
</dbReference>
<dbReference type="EC" id="3.6.1.-" evidence="11"/>
<evidence type="ECO:0000256" key="6">
    <source>
        <dbReference type="ARBA" id="ARBA00022840"/>
    </source>
</evidence>
<evidence type="ECO:0000256" key="11">
    <source>
        <dbReference type="HAMAP-Rule" id="MF_00848"/>
    </source>
</evidence>
<dbReference type="PANTHER" id="PTHR42855:SF1">
    <property type="entry name" value="ABC TRANSPORTER DOMAIN-CONTAINING PROTEIN"/>
    <property type="match status" value="1"/>
</dbReference>
<keyword evidence="6 11" id="KW-0067">ATP-binding</keyword>
<evidence type="ECO:0000256" key="4">
    <source>
        <dbReference type="ARBA" id="ARBA00022763"/>
    </source>
</evidence>
<proteinExistence type="inferred from homology"/>
<evidence type="ECO:0000256" key="9">
    <source>
        <dbReference type="ARBA" id="ARBA00049360"/>
    </source>
</evidence>
<evidence type="ECO:0000313" key="15">
    <source>
        <dbReference type="Proteomes" id="UP000287823"/>
    </source>
</evidence>
<keyword evidence="2 11" id="KW-0677">Repeat</keyword>
<comment type="function">
    <text evidence="11">Probably plays a role in ribosome assembly or function. May be involved in resolution of branched DNA intermediates that result from template switching in postreplication gaps. Binds DNA and has ATPase activity.</text>
</comment>
<dbReference type="GO" id="GO:0003677">
    <property type="term" value="F:DNA binding"/>
    <property type="evidence" value="ECO:0007669"/>
    <property type="project" value="UniProtKB-UniRule"/>
</dbReference>
<keyword evidence="7 11" id="KW-0238">DNA-binding</keyword>
<keyword evidence="11" id="KW-0175">Coiled coil</keyword>
<dbReference type="InterPro" id="IPR043686">
    <property type="entry name" value="Uup"/>
</dbReference>
<dbReference type="Gene3D" id="1.10.287.380">
    <property type="entry name" value="Valyl-tRNA synthetase, C-terminal domain"/>
    <property type="match status" value="1"/>
</dbReference>
<dbReference type="Pfam" id="PF00005">
    <property type="entry name" value="ABC_tran"/>
    <property type="match status" value="2"/>
</dbReference>
<keyword evidence="4 11" id="KW-0227">DNA damage</keyword>
<dbReference type="InterPro" id="IPR003439">
    <property type="entry name" value="ABC_transporter-like_ATP-bd"/>
</dbReference>
<dbReference type="SMART" id="SM00382">
    <property type="entry name" value="AAA"/>
    <property type="match status" value="2"/>
</dbReference>
<feature type="domain" description="ABC transporter" evidence="13">
    <location>
        <begin position="5"/>
        <end position="252"/>
    </location>
</feature>
<dbReference type="InterPro" id="IPR017871">
    <property type="entry name" value="ABC_transporter-like_CS"/>
</dbReference>
<keyword evidence="1 11" id="KW-0963">Cytoplasm</keyword>
<evidence type="ECO:0000256" key="1">
    <source>
        <dbReference type="ARBA" id="ARBA00022490"/>
    </source>
</evidence>
<dbReference type="InterPro" id="IPR037118">
    <property type="entry name" value="Val-tRNA_synth_C_sf"/>
</dbReference>
<feature type="binding site" evidence="11">
    <location>
        <begin position="351"/>
        <end position="358"/>
    </location>
    <ligand>
        <name>ATP</name>
        <dbReference type="ChEBI" id="CHEBI:30616"/>
        <label>2</label>
    </ligand>
</feature>
<dbReference type="InterPro" id="IPR027417">
    <property type="entry name" value="P-loop_NTPase"/>
</dbReference>
<evidence type="ECO:0000256" key="3">
    <source>
        <dbReference type="ARBA" id="ARBA00022741"/>
    </source>
</evidence>
<dbReference type="Pfam" id="PF12848">
    <property type="entry name" value="ABC_tran_Xtn"/>
    <property type="match status" value="1"/>
</dbReference>
<dbReference type="RefSeq" id="WP_126797985.1">
    <property type="nucleotide sequence ID" value="NZ_PIPO01000001.1"/>
</dbReference>
<evidence type="ECO:0000313" key="14">
    <source>
        <dbReference type="EMBL" id="RUO34951.1"/>
    </source>
</evidence>
<reference evidence="14 15" key="1">
    <citation type="journal article" date="2011" name="Front. Microbiol.">
        <title>Genomic signatures of strain selection and enhancement in Bacillus atrophaeus var. globigii, a historical biowarfare simulant.</title>
        <authorList>
            <person name="Gibbons H.S."/>
            <person name="Broomall S.M."/>
            <person name="McNew L.A."/>
            <person name="Daligault H."/>
            <person name="Chapman C."/>
            <person name="Bruce D."/>
            <person name="Karavis M."/>
            <person name="Krepps M."/>
            <person name="McGregor P.A."/>
            <person name="Hong C."/>
            <person name="Park K.H."/>
            <person name="Akmal A."/>
            <person name="Feldman A."/>
            <person name="Lin J.S."/>
            <person name="Chang W.E."/>
            <person name="Higgs B.W."/>
            <person name="Demirev P."/>
            <person name="Lindquist J."/>
            <person name="Liem A."/>
            <person name="Fochler E."/>
            <person name="Read T.D."/>
            <person name="Tapia R."/>
            <person name="Johnson S."/>
            <person name="Bishop-Lilly K.A."/>
            <person name="Detter C."/>
            <person name="Han C."/>
            <person name="Sozhamannan S."/>
            <person name="Rosenzweig C.N."/>
            <person name="Skowronski E.W."/>
        </authorList>
    </citation>
    <scope>NUCLEOTIDE SEQUENCE [LARGE SCALE GENOMIC DNA]</scope>
    <source>
        <strain evidence="14 15">Y4G10-17</strain>
    </source>
</reference>
<dbReference type="AlphaFoldDB" id="A0A432WMJ6"/>
<keyword evidence="15" id="KW-1185">Reference proteome</keyword>
<organism evidence="14 15">
    <name type="scientific">Aliidiomarina soli</name>
    <dbReference type="NCBI Taxonomy" id="1928574"/>
    <lineage>
        <taxon>Bacteria</taxon>
        <taxon>Pseudomonadati</taxon>
        <taxon>Pseudomonadota</taxon>
        <taxon>Gammaproteobacteria</taxon>
        <taxon>Alteromonadales</taxon>
        <taxon>Idiomarinaceae</taxon>
        <taxon>Aliidiomarina</taxon>
    </lineage>
</organism>
<dbReference type="Proteomes" id="UP000287823">
    <property type="component" value="Unassembled WGS sequence"/>
</dbReference>
<feature type="domain" description="ABC transporter" evidence="13">
    <location>
        <begin position="312"/>
        <end position="537"/>
    </location>
</feature>
<comment type="catalytic activity">
    <reaction evidence="9 11">
        <text>ATP + H2O = ADP + phosphate + H(+)</text>
        <dbReference type="Rhea" id="RHEA:13065"/>
        <dbReference type="ChEBI" id="CHEBI:15377"/>
        <dbReference type="ChEBI" id="CHEBI:15378"/>
        <dbReference type="ChEBI" id="CHEBI:30616"/>
        <dbReference type="ChEBI" id="CHEBI:43474"/>
        <dbReference type="ChEBI" id="CHEBI:456216"/>
    </reaction>
</comment>
<dbReference type="Gene3D" id="3.40.50.300">
    <property type="entry name" value="P-loop containing nucleotide triphosphate hydrolases"/>
    <property type="match status" value="2"/>
</dbReference>
<evidence type="ECO:0000256" key="5">
    <source>
        <dbReference type="ARBA" id="ARBA00022801"/>
    </source>
</evidence>
<dbReference type="FunFam" id="3.40.50.300:FF:000011">
    <property type="entry name" value="Putative ABC transporter ATP-binding component"/>
    <property type="match status" value="1"/>
</dbReference>
<accession>A0A432WMJ6</accession>
<dbReference type="GO" id="GO:0005737">
    <property type="term" value="C:cytoplasm"/>
    <property type="evidence" value="ECO:0007669"/>
    <property type="project" value="UniProtKB-SubCell"/>
</dbReference>